<reference evidence="1" key="1">
    <citation type="submission" date="2012-04" db="EMBL/GenBank/DDBJ databases">
        <title>The Genome Sequence of Loa loa.</title>
        <authorList>
            <consortium name="The Broad Institute Genome Sequencing Platform"/>
            <consortium name="Broad Institute Genome Sequencing Center for Infectious Disease"/>
            <person name="Nutman T.B."/>
            <person name="Fink D.L."/>
            <person name="Russ C."/>
            <person name="Young S."/>
            <person name="Zeng Q."/>
            <person name="Gargeya S."/>
            <person name="Alvarado L."/>
            <person name="Berlin A."/>
            <person name="Chapman S.B."/>
            <person name="Chen Z."/>
            <person name="Freedman E."/>
            <person name="Gellesch M."/>
            <person name="Goldberg J."/>
            <person name="Griggs A."/>
            <person name="Gujja S."/>
            <person name="Heilman E.R."/>
            <person name="Heiman D."/>
            <person name="Howarth C."/>
            <person name="Mehta T."/>
            <person name="Neiman D."/>
            <person name="Pearson M."/>
            <person name="Roberts A."/>
            <person name="Saif S."/>
            <person name="Shea T."/>
            <person name="Shenoy N."/>
            <person name="Sisk P."/>
            <person name="Stolte C."/>
            <person name="Sykes S."/>
            <person name="White J."/>
            <person name="Yandava C."/>
            <person name="Haas B."/>
            <person name="Henn M.R."/>
            <person name="Nusbaum C."/>
            <person name="Birren B."/>
        </authorList>
    </citation>
    <scope>NUCLEOTIDE SEQUENCE [LARGE SCALE GENOMIC DNA]</scope>
</reference>
<proteinExistence type="predicted"/>
<dbReference type="Gene3D" id="3.40.50.720">
    <property type="entry name" value="NAD(P)-binding Rossmann-like Domain"/>
    <property type="match status" value="1"/>
</dbReference>
<sequence length="57" mass="6535">MMVEEVIAITGGSGFLAQHLISYLQRTDHHERAVVEIRTIDRNPFNKFLGITSNFLF</sequence>
<dbReference type="InterPro" id="IPR036291">
    <property type="entry name" value="NAD(P)-bd_dom_sf"/>
</dbReference>
<dbReference type="OrthoDB" id="2735536at2759"/>
<dbReference type="GeneID" id="9944226"/>
<name>A0A1S0TYU6_LOALO</name>
<organism evidence="1">
    <name type="scientific">Loa loa</name>
    <name type="common">Eye worm</name>
    <name type="synonym">Filaria loa</name>
    <dbReference type="NCBI Taxonomy" id="7209"/>
    <lineage>
        <taxon>Eukaryota</taxon>
        <taxon>Metazoa</taxon>
        <taxon>Ecdysozoa</taxon>
        <taxon>Nematoda</taxon>
        <taxon>Chromadorea</taxon>
        <taxon>Rhabditida</taxon>
        <taxon>Spirurina</taxon>
        <taxon>Spiruromorpha</taxon>
        <taxon>Filarioidea</taxon>
        <taxon>Onchocercidae</taxon>
        <taxon>Loa</taxon>
    </lineage>
</organism>
<gene>
    <name evidence="1" type="ORF">LOAG_06810</name>
</gene>
<dbReference type="RefSeq" id="XP_003142394.2">
    <property type="nucleotide sequence ID" value="XM_003142346.2"/>
</dbReference>
<accession>A0A1S0TYU6</accession>
<protein>
    <recommendedName>
        <fullName evidence="2">3-beta hydroxysteroid dehydrogenase/isomerase domain-containing protein</fullName>
    </recommendedName>
</protein>
<dbReference type="InParanoid" id="A0A1S0TYU6"/>
<dbReference type="KEGG" id="loa:LOAG_06810"/>
<dbReference type="CTD" id="9944226"/>
<dbReference type="SUPFAM" id="SSF51735">
    <property type="entry name" value="NAD(P)-binding Rossmann-fold domains"/>
    <property type="match status" value="1"/>
</dbReference>
<dbReference type="AlphaFoldDB" id="A0A1S0TYU6"/>
<dbReference type="EMBL" id="JH712207">
    <property type="protein sequence ID" value="EFO21675.2"/>
    <property type="molecule type" value="Genomic_DNA"/>
</dbReference>
<evidence type="ECO:0000313" key="1">
    <source>
        <dbReference type="EMBL" id="EFO21675.2"/>
    </source>
</evidence>
<dbReference type="OMA" id="AQHLIFC"/>
<evidence type="ECO:0008006" key="2">
    <source>
        <dbReference type="Google" id="ProtNLM"/>
    </source>
</evidence>